<dbReference type="Proteomes" id="UP001161247">
    <property type="component" value="Chromosome 5"/>
</dbReference>
<dbReference type="InterPro" id="IPR010402">
    <property type="entry name" value="CCT_domain"/>
</dbReference>
<organism evidence="5 6">
    <name type="scientific">Oldenlandia corymbosa var. corymbosa</name>
    <dbReference type="NCBI Taxonomy" id="529605"/>
    <lineage>
        <taxon>Eukaryota</taxon>
        <taxon>Viridiplantae</taxon>
        <taxon>Streptophyta</taxon>
        <taxon>Embryophyta</taxon>
        <taxon>Tracheophyta</taxon>
        <taxon>Spermatophyta</taxon>
        <taxon>Magnoliopsida</taxon>
        <taxon>eudicotyledons</taxon>
        <taxon>Gunneridae</taxon>
        <taxon>Pentapetalae</taxon>
        <taxon>asterids</taxon>
        <taxon>lamiids</taxon>
        <taxon>Gentianales</taxon>
        <taxon>Rubiaceae</taxon>
        <taxon>Rubioideae</taxon>
        <taxon>Spermacoceae</taxon>
        <taxon>Hedyotis-Oldenlandia complex</taxon>
        <taxon>Oldenlandia</taxon>
    </lineage>
</organism>
<feature type="domain" description="CCT" evidence="4">
    <location>
        <begin position="179"/>
        <end position="221"/>
    </location>
</feature>
<dbReference type="PROSITE" id="PS51017">
    <property type="entry name" value="CCT"/>
    <property type="match status" value="1"/>
</dbReference>
<gene>
    <name evidence="5" type="ORF">OLC1_LOCUS15452</name>
</gene>
<dbReference type="PANTHER" id="PTHR31874:SF41">
    <property type="entry name" value="CCT MOTIF FAMILY PROTEIN"/>
    <property type="match status" value="1"/>
</dbReference>
<protein>
    <submittedName>
        <fullName evidence="5">OLC1v1006332C1</fullName>
    </submittedName>
</protein>
<sequence>MVITNISTFVKKEELELPPDFQIKTDVFVDDDDVVMDEFIDGLSVDLGCYHEDRIPEGKQMMSYWDFLNLPYTEDGNGNYCQESLGMCFQEAAGGGAIIKTEPGCKFWEDEEEEEAEDDEEDGKKMRLNLSLNYQHVQDAWSDRTLWADDSISYPTTSSSSVIEGVAPLTVIEEDRKRREASVLRYKEKRQARLFSKKIRYQVRKLNADNRPRLKGRFVKRDG</sequence>
<evidence type="ECO:0000256" key="1">
    <source>
        <dbReference type="ARBA" id="ARBA00004123"/>
    </source>
</evidence>
<name>A0AAV1DJR2_OLDCO</name>
<evidence type="ECO:0000313" key="5">
    <source>
        <dbReference type="EMBL" id="CAI9107057.1"/>
    </source>
</evidence>
<evidence type="ECO:0000256" key="3">
    <source>
        <dbReference type="PROSITE-ProRule" id="PRU00357"/>
    </source>
</evidence>
<dbReference type="InterPro" id="IPR052453">
    <property type="entry name" value="CONSTANS-like_ZF"/>
</dbReference>
<dbReference type="EMBL" id="OX459122">
    <property type="protein sequence ID" value="CAI9107057.1"/>
    <property type="molecule type" value="Genomic_DNA"/>
</dbReference>
<keyword evidence="6" id="KW-1185">Reference proteome</keyword>
<dbReference type="PANTHER" id="PTHR31874">
    <property type="entry name" value="CCT MOTIF FAMILY PROTEIN, EXPRESSED"/>
    <property type="match status" value="1"/>
</dbReference>
<comment type="subcellular location">
    <subcellularLocation>
        <location evidence="1 3">Nucleus</location>
    </subcellularLocation>
</comment>
<dbReference type="GO" id="GO:0006355">
    <property type="term" value="P:regulation of DNA-templated transcription"/>
    <property type="evidence" value="ECO:0007669"/>
    <property type="project" value="TreeGrafter"/>
</dbReference>
<dbReference type="AlphaFoldDB" id="A0AAV1DJR2"/>
<reference evidence="5" key="1">
    <citation type="submission" date="2023-03" db="EMBL/GenBank/DDBJ databases">
        <authorList>
            <person name="Julca I."/>
        </authorList>
    </citation>
    <scope>NUCLEOTIDE SEQUENCE</scope>
</reference>
<dbReference type="GO" id="GO:0005634">
    <property type="term" value="C:nucleus"/>
    <property type="evidence" value="ECO:0007669"/>
    <property type="project" value="UniProtKB-SubCell"/>
</dbReference>
<evidence type="ECO:0000313" key="6">
    <source>
        <dbReference type="Proteomes" id="UP001161247"/>
    </source>
</evidence>
<proteinExistence type="predicted"/>
<keyword evidence="2 3" id="KW-0539">Nucleus</keyword>
<evidence type="ECO:0000259" key="4">
    <source>
        <dbReference type="PROSITE" id="PS51017"/>
    </source>
</evidence>
<dbReference type="Pfam" id="PF06203">
    <property type="entry name" value="CCT"/>
    <property type="match status" value="1"/>
</dbReference>
<evidence type="ECO:0000256" key="2">
    <source>
        <dbReference type="ARBA" id="ARBA00023242"/>
    </source>
</evidence>
<accession>A0AAV1DJR2</accession>